<dbReference type="EMBL" id="SACO01000017">
    <property type="protein sequence ID" value="RVU03286.1"/>
    <property type="molecule type" value="Genomic_DNA"/>
</dbReference>
<dbReference type="Proteomes" id="UP000282837">
    <property type="component" value="Unassembled WGS sequence"/>
</dbReference>
<feature type="domain" description="Zorya protein ZorC EH" evidence="1">
    <location>
        <begin position="88"/>
        <end position="442"/>
    </location>
</feature>
<protein>
    <recommendedName>
        <fullName evidence="1">Zorya protein ZorC EH domain-containing protein</fullName>
    </recommendedName>
</protein>
<proteinExistence type="predicted"/>
<dbReference type="RefSeq" id="WP_127711500.1">
    <property type="nucleotide sequence ID" value="NZ_SACO01000017.1"/>
</dbReference>
<comment type="caution">
    <text evidence="2">The sequence shown here is derived from an EMBL/GenBank/DDBJ whole genome shotgun (WGS) entry which is preliminary data.</text>
</comment>
<evidence type="ECO:0000259" key="1">
    <source>
        <dbReference type="Pfam" id="PF15611"/>
    </source>
</evidence>
<organism evidence="2 3">
    <name type="scientific">Novosphingobium umbonatum</name>
    <dbReference type="NCBI Taxonomy" id="1908524"/>
    <lineage>
        <taxon>Bacteria</taxon>
        <taxon>Pseudomonadati</taxon>
        <taxon>Pseudomonadota</taxon>
        <taxon>Alphaproteobacteria</taxon>
        <taxon>Sphingomonadales</taxon>
        <taxon>Sphingomonadaceae</taxon>
        <taxon>Novosphingobium</taxon>
    </lineage>
</organism>
<accession>A0A3S2VB49</accession>
<name>A0A3S2VB49_9SPHN</name>
<evidence type="ECO:0000313" key="2">
    <source>
        <dbReference type="EMBL" id="RVU03286.1"/>
    </source>
</evidence>
<sequence>MSFLRAAIDRLDALASAGLAKPPTTQPELQRQLAKLDASIGEAEPVVELKPFLRSAAENGAAALPRFQLNRVLRGAWCDPEFDDLGSEALDRAVEEQRRSSDQAMIDGYLTYFPVDRPIMGRLADAALSAAQRHEWAWRERARQWELFAPSQGPARVALDLVQRDDDQIFQLIRETGLGTNLAASGFGQATFARFCVATAELPPKKAVLAQRSLLRLFDREALAGQIELVVRALLEPWISEKPEPEHRKAISELLLDQVGDPRLHRSRWDRIVRSLAETIGEERALTVTQVFKRWLTEVAMREFFRAIAKTTDRPDQWAQREKFWLAYLEADLVSDAWPALGLRAQYQIENVIRQSGERPEFGVISGGTSASSSLIMQIGDVRISEWSDNGSCRFWDARDPAAPPLYKKKYDPTVLRTTHGRSDFEFHRHAPASPGWESKFASIIYRRTSILHPRFGKGRSHGWNDRW</sequence>
<evidence type="ECO:0000313" key="3">
    <source>
        <dbReference type="Proteomes" id="UP000282837"/>
    </source>
</evidence>
<dbReference type="AlphaFoldDB" id="A0A3S2VB49"/>
<reference evidence="2 3" key="1">
    <citation type="submission" date="2019-01" db="EMBL/GenBank/DDBJ databases">
        <authorList>
            <person name="Chen W.-M."/>
        </authorList>
    </citation>
    <scope>NUCLEOTIDE SEQUENCE [LARGE SCALE GENOMIC DNA]</scope>
    <source>
        <strain evidence="2 3">FSY-9</strain>
    </source>
</reference>
<keyword evidence="3" id="KW-1185">Reference proteome</keyword>
<gene>
    <name evidence="2" type="ORF">EOE18_16350</name>
</gene>
<dbReference type="OrthoDB" id="3035290at2"/>
<dbReference type="InterPro" id="IPR028943">
    <property type="entry name" value="ZorC_EH_Signature_dom"/>
</dbReference>
<dbReference type="Pfam" id="PF15611">
    <property type="entry name" value="EH_Signature"/>
    <property type="match status" value="1"/>
</dbReference>